<evidence type="ECO:0000256" key="1">
    <source>
        <dbReference type="SAM" id="MobiDB-lite"/>
    </source>
</evidence>
<proteinExistence type="predicted"/>
<dbReference type="Pfam" id="PF04000">
    <property type="entry name" value="Sas10_Utp3"/>
    <property type="match status" value="1"/>
</dbReference>
<dbReference type="AlphaFoldDB" id="A0A3M7CKK6"/>
<feature type="region of interest" description="Disordered" evidence="1">
    <location>
        <begin position="123"/>
        <end position="366"/>
    </location>
</feature>
<feature type="compositionally biased region" description="Basic and acidic residues" evidence="1">
    <location>
        <begin position="136"/>
        <end position="146"/>
    </location>
</feature>
<dbReference type="GO" id="GO:0032040">
    <property type="term" value="C:small-subunit processome"/>
    <property type="evidence" value="ECO:0007669"/>
    <property type="project" value="TreeGrafter"/>
</dbReference>
<feature type="compositionally biased region" description="Basic and acidic residues" evidence="1">
    <location>
        <begin position="304"/>
        <end position="343"/>
    </location>
</feature>
<sequence>MAATTSLSETLENLTSATGTAAQGLPEPSALLPPKDGITLLDTKNDIFLAYLQALALRNLNVIRSIKHGSDSEEALRLSEDITKKLVEHRVYLERGVKPLESKIKYQVDKVVRAAEDEERAELQKAKAGAQSKAKSKTDDAEKYSDEESSDSDEDSDEEDAIDAAAYRPNPASFAAATSASEDANAARRQKSKEDGVYRPPRISATAMPTTEAREKKDRSRPERSRTLDEYVSQELSGAPMAEPSIGSTITAGGRKTKSDKQQREEAERTAYEETNLVRLPKESKKERAKRTAKERQGGGFGGEEWKGLGDSLDRIGDLTRRKGGKDSALEKSRKRSFVEDGPRGSGIGDAFETKRRRMEKKAGRR</sequence>
<dbReference type="PANTHER" id="PTHR13237:SF9">
    <property type="entry name" value="NEUROGUIDIN"/>
    <property type="match status" value="1"/>
</dbReference>
<feature type="compositionally biased region" description="Basic and acidic residues" evidence="1">
    <location>
        <begin position="280"/>
        <end position="297"/>
    </location>
</feature>
<dbReference type="PANTHER" id="PTHR13237">
    <property type="entry name" value="SOMETHING ABOUT SILENCING PROTEIN 10-RELATED"/>
    <property type="match status" value="1"/>
</dbReference>
<dbReference type="EMBL" id="QWIN01000386">
    <property type="protein sequence ID" value="RMY52642.1"/>
    <property type="molecule type" value="Genomic_DNA"/>
</dbReference>
<protein>
    <recommendedName>
        <fullName evidence="4">Sas10 C-terminal domain-containing protein</fullName>
    </recommendedName>
</protein>
<feature type="compositionally biased region" description="Acidic residues" evidence="1">
    <location>
        <begin position="147"/>
        <end position="162"/>
    </location>
</feature>
<gene>
    <name evidence="2" type="ORF">D0865_05686</name>
</gene>
<name>A0A3M7CKK6_HORWE</name>
<feature type="compositionally biased region" description="Basic residues" evidence="1">
    <location>
        <begin position="355"/>
        <end position="366"/>
    </location>
</feature>
<feature type="compositionally biased region" description="Basic and acidic residues" evidence="1">
    <location>
        <begin position="257"/>
        <end position="272"/>
    </location>
</feature>
<evidence type="ECO:0008006" key="4">
    <source>
        <dbReference type="Google" id="ProtNLM"/>
    </source>
</evidence>
<dbReference type="Proteomes" id="UP000270230">
    <property type="component" value="Unassembled WGS sequence"/>
</dbReference>
<evidence type="ECO:0000313" key="2">
    <source>
        <dbReference type="EMBL" id="RMY52642.1"/>
    </source>
</evidence>
<comment type="caution">
    <text evidence="2">The sequence shown here is derived from an EMBL/GenBank/DDBJ whole genome shotgun (WGS) entry which is preliminary data.</text>
</comment>
<evidence type="ECO:0000313" key="3">
    <source>
        <dbReference type="Proteomes" id="UP000270230"/>
    </source>
</evidence>
<organism evidence="2 3">
    <name type="scientific">Hortaea werneckii</name>
    <name type="common">Black yeast</name>
    <name type="synonym">Cladosporium werneckii</name>
    <dbReference type="NCBI Taxonomy" id="91943"/>
    <lineage>
        <taxon>Eukaryota</taxon>
        <taxon>Fungi</taxon>
        <taxon>Dikarya</taxon>
        <taxon>Ascomycota</taxon>
        <taxon>Pezizomycotina</taxon>
        <taxon>Dothideomycetes</taxon>
        <taxon>Dothideomycetidae</taxon>
        <taxon>Mycosphaerellales</taxon>
        <taxon>Teratosphaeriaceae</taxon>
        <taxon>Hortaea</taxon>
    </lineage>
</organism>
<reference evidence="2 3" key="1">
    <citation type="journal article" date="2018" name="BMC Genomics">
        <title>Genomic evidence for intraspecific hybridization in a clonal and extremely halotolerant yeast.</title>
        <authorList>
            <person name="Gostincar C."/>
            <person name="Stajich J.E."/>
            <person name="Zupancic J."/>
            <person name="Zalar P."/>
            <person name="Gunde-Cimerman N."/>
        </authorList>
    </citation>
    <scope>NUCLEOTIDE SEQUENCE [LARGE SCALE GENOMIC DNA]</scope>
    <source>
        <strain evidence="2 3">EXF-151</strain>
    </source>
</reference>
<feature type="compositionally biased region" description="Low complexity" evidence="1">
    <location>
        <begin position="172"/>
        <end position="184"/>
    </location>
</feature>
<dbReference type="OrthoDB" id="203440at2759"/>
<accession>A0A3M7CKK6</accession>
<dbReference type="InterPro" id="IPR007146">
    <property type="entry name" value="Sas10/Utp3/C1D"/>
</dbReference>
<feature type="compositionally biased region" description="Basic and acidic residues" evidence="1">
    <location>
        <begin position="212"/>
        <end position="229"/>
    </location>
</feature>
<dbReference type="GO" id="GO:0000462">
    <property type="term" value="P:maturation of SSU-rRNA from tricistronic rRNA transcript (SSU-rRNA, 5.8S rRNA, LSU-rRNA)"/>
    <property type="evidence" value="ECO:0007669"/>
    <property type="project" value="TreeGrafter"/>
</dbReference>